<feature type="compositionally biased region" description="Basic and acidic residues" evidence="3">
    <location>
        <begin position="438"/>
        <end position="450"/>
    </location>
</feature>
<feature type="compositionally biased region" description="Acidic residues" evidence="3">
    <location>
        <begin position="385"/>
        <end position="398"/>
    </location>
</feature>
<keyword evidence="2" id="KW-0479">Metal-binding</keyword>
<dbReference type="Gene3D" id="4.10.60.10">
    <property type="entry name" value="Zinc finger, CCHC-type"/>
    <property type="match status" value="1"/>
</dbReference>
<dbReference type="SUPFAM" id="SSF57756">
    <property type="entry name" value="Retrovirus zinc finger-like domains"/>
    <property type="match status" value="1"/>
</dbReference>
<feature type="region of interest" description="Disordered" evidence="3">
    <location>
        <begin position="198"/>
        <end position="516"/>
    </location>
</feature>
<keyword evidence="6" id="KW-1185">Reference proteome</keyword>
<feature type="compositionally biased region" description="Polar residues" evidence="3">
    <location>
        <begin position="53"/>
        <end position="64"/>
    </location>
</feature>
<dbReference type="Proteomes" id="UP000518752">
    <property type="component" value="Unassembled WGS sequence"/>
</dbReference>
<dbReference type="GO" id="GO:0008270">
    <property type="term" value="F:zinc ion binding"/>
    <property type="evidence" value="ECO:0007669"/>
    <property type="project" value="UniProtKB-KW"/>
</dbReference>
<comment type="caution">
    <text evidence="5">The sequence shown here is derived from an EMBL/GenBank/DDBJ whole genome shotgun (WGS) entry which is preliminary data.</text>
</comment>
<reference evidence="5 6" key="1">
    <citation type="journal article" date="2020" name="ISME J.">
        <title>Uncovering the hidden diversity of litter-decomposition mechanisms in mushroom-forming fungi.</title>
        <authorList>
            <person name="Floudas D."/>
            <person name="Bentzer J."/>
            <person name="Ahren D."/>
            <person name="Johansson T."/>
            <person name="Persson P."/>
            <person name="Tunlid A."/>
        </authorList>
    </citation>
    <scope>NUCLEOTIDE SEQUENCE [LARGE SCALE GENOMIC DNA]</scope>
    <source>
        <strain evidence="5 6">CBS 406.79</strain>
    </source>
</reference>
<dbReference type="EMBL" id="JAACJN010000396">
    <property type="protein sequence ID" value="KAF5344698.1"/>
    <property type="molecule type" value="Genomic_DNA"/>
</dbReference>
<dbReference type="Pfam" id="PF00098">
    <property type="entry name" value="zf-CCHC"/>
    <property type="match status" value="1"/>
</dbReference>
<evidence type="ECO:0000256" key="2">
    <source>
        <dbReference type="PROSITE-ProRule" id="PRU00047"/>
    </source>
</evidence>
<feature type="compositionally biased region" description="Low complexity" evidence="3">
    <location>
        <begin position="371"/>
        <end position="384"/>
    </location>
</feature>
<evidence type="ECO:0000259" key="4">
    <source>
        <dbReference type="PROSITE" id="PS50158"/>
    </source>
</evidence>
<feature type="region of interest" description="Disordered" evidence="3">
    <location>
        <begin position="87"/>
        <end position="146"/>
    </location>
</feature>
<feature type="domain" description="CCHC-type" evidence="4">
    <location>
        <begin position="523"/>
        <end position="539"/>
    </location>
</feature>
<dbReference type="InterPro" id="IPR036875">
    <property type="entry name" value="Znf_CCHC_sf"/>
</dbReference>
<feature type="compositionally biased region" description="Low complexity" evidence="3">
    <location>
        <begin position="451"/>
        <end position="499"/>
    </location>
</feature>
<evidence type="ECO:0000256" key="3">
    <source>
        <dbReference type="SAM" id="MobiDB-lite"/>
    </source>
</evidence>
<feature type="compositionally biased region" description="Basic residues" evidence="3">
    <location>
        <begin position="414"/>
        <end position="425"/>
    </location>
</feature>
<dbReference type="GO" id="GO:0003676">
    <property type="term" value="F:nucleic acid binding"/>
    <property type="evidence" value="ECO:0007669"/>
    <property type="project" value="InterPro"/>
</dbReference>
<evidence type="ECO:0000313" key="5">
    <source>
        <dbReference type="EMBL" id="KAF5344698.1"/>
    </source>
</evidence>
<evidence type="ECO:0000313" key="6">
    <source>
        <dbReference type="Proteomes" id="UP000518752"/>
    </source>
</evidence>
<sequence>MLSHYSLINQGSNTLTNIFNKMSSNQNNNLRRGPGHYQTRSTTRVTAGAVTDSDGNQSDAQAAHSTHPVAPPSYRDVLRTGIEVSQVPHRGNEASSENEQDSSSGPIRIHERPLDENSEGDQNPNQWIRVGHRRPRARSLDSSAITRTTNGNKYKLISAKFEQAKKPALTTEQGAAVRAAENLLSNRQRELIKQRMSLVNKTPQTGVGSESDESSHGEGPSNRSKGKHVDPRNWGAANLDNNELDVDAQQKAFENFQARKRARDTAQSSDPDAESVTFVPKKKNKKKGTKKRASKRAKRAASEALTDQMGHHIRDIVEERPRKPKEFNNRPTGKIQHVTRPSELIPPTNHLRKLLTPAKNKKGVRRGNDPSDSSSSSLSSSDSSSSDDESSSESDSYDSDSSSSNSDFSSESTHRHRQKHKRSKRKVAELIELIENVEPVRENPKKKDTKPSSGNSNSGPSNNNNKNQGKNSYSDNKNNKGKNSGSQWQNQNQKGNNKNKFQKKPQRRELTDKEKDEYRAAGKCFRCGEQGHMARQCPNGKTVASSSNGPPGMSSNNINISVDNETLLDMAETTEEITEIGLGMVNFDLVSDSESWQDLYKDDSDHSVSMPDLQSVCSSDDAESIIFSDSDSHCSNKPKIQRRTGPWMYSHINHFTYGFEADSLPEEIGDILAQRATYLLDLATPYPFDINQGERNFGRFYVYAVDEKQYCISDTEYYFDPANPEAENFDWIFVDRTQLENNVFMLPLWYAIERAKKLNRQIQSSSLEYLKEFQMKDTYNHAIKIWMNRSEFAENYKSSRFTSQPVDSENYELADQLIKSQFVVPKALMKNE</sequence>
<feature type="compositionally biased region" description="Basic and acidic residues" evidence="3">
    <location>
        <begin position="507"/>
        <end position="516"/>
    </location>
</feature>
<feature type="compositionally biased region" description="Low complexity" evidence="3">
    <location>
        <begin position="399"/>
        <end position="411"/>
    </location>
</feature>
<dbReference type="PROSITE" id="PS50158">
    <property type="entry name" value="ZF_CCHC"/>
    <property type="match status" value="1"/>
</dbReference>
<dbReference type="AlphaFoldDB" id="A0A8H5FQ90"/>
<feature type="compositionally biased region" description="Basic and acidic residues" evidence="3">
    <location>
        <begin position="309"/>
        <end position="328"/>
    </location>
</feature>
<accession>A0A8H5FQ90</accession>
<organism evidence="5 6">
    <name type="scientific">Collybiopsis confluens</name>
    <dbReference type="NCBI Taxonomy" id="2823264"/>
    <lineage>
        <taxon>Eukaryota</taxon>
        <taxon>Fungi</taxon>
        <taxon>Dikarya</taxon>
        <taxon>Basidiomycota</taxon>
        <taxon>Agaricomycotina</taxon>
        <taxon>Agaricomycetes</taxon>
        <taxon>Agaricomycetidae</taxon>
        <taxon>Agaricales</taxon>
        <taxon>Marasmiineae</taxon>
        <taxon>Omphalotaceae</taxon>
        <taxon>Collybiopsis</taxon>
    </lineage>
</organism>
<dbReference type="SMART" id="SM00343">
    <property type="entry name" value="ZnF_C2HC"/>
    <property type="match status" value="1"/>
</dbReference>
<keyword evidence="2" id="KW-0862">Zinc</keyword>
<gene>
    <name evidence="5" type="ORF">D9757_015061</name>
</gene>
<keyword evidence="1" id="KW-0507">mRNA processing</keyword>
<evidence type="ECO:0000256" key="1">
    <source>
        <dbReference type="ARBA" id="ARBA00022664"/>
    </source>
</evidence>
<feature type="compositionally biased region" description="Polar residues" evidence="3">
    <location>
        <begin position="198"/>
        <end position="207"/>
    </location>
</feature>
<dbReference type="InterPro" id="IPR001878">
    <property type="entry name" value="Znf_CCHC"/>
</dbReference>
<protein>
    <recommendedName>
        <fullName evidence="4">CCHC-type domain-containing protein</fullName>
    </recommendedName>
</protein>
<dbReference type="GO" id="GO:0006397">
    <property type="term" value="P:mRNA processing"/>
    <property type="evidence" value="ECO:0007669"/>
    <property type="project" value="UniProtKB-KW"/>
</dbReference>
<dbReference type="OrthoDB" id="3205788at2759"/>
<proteinExistence type="predicted"/>
<keyword evidence="2" id="KW-0863">Zinc-finger</keyword>
<feature type="compositionally biased region" description="Polar residues" evidence="3">
    <location>
        <begin position="93"/>
        <end position="105"/>
    </location>
</feature>
<feature type="compositionally biased region" description="Polar residues" evidence="3">
    <location>
        <begin position="19"/>
        <end position="30"/>
    </location>
</feature>
<feature type="compositionally biased region" description="Basic residues" evidence="3">
    <location>
        <begin position="280"/>
        <end position="299"/>
    </location>
</feature>
<feature type="region of interest" description="Disordered" evidence="3">
    <location>
        <begin position="19"/>
        <end position="74"/>
    </location>
</feature>
<name>A0A8H5FQ90_9AGAR</name>